<dbReference type="InterPro" id="IPR014306">
    <property type="entry name" value="Hydroxyisourate_hydrolase"/>
</dbReference>
<keyword evidence="10" id="KW-1185">Reference proteome</keyword>
<evidence type="ECO:0000256" key="6">
    <source>
        <dbReference type="ARBA" id="ARBA00022631"/>
    </source>
</evidence>
<evidence type="ECO:0000256" key="4">
    <source>
        <dbReference type="ARBA" id="ARBA00011881"/>
    </source>
</evidence>
<organism evidence="10 11">
    <name type="scientific">Ceratosolen solmsi marchali</name>
    <dbReference type="NCBI Taxonomy" id="326594"/>
    <lineage>
        <taxon>Eukaryota</taxon>
        <taxon>Metazoa</taxon>
        <taxon>Ecdysozoa</taxon>
        <taxon>Arthropoda</taxon>
        <taxon>Hexapoda</taxon>
        <taxon>Insecta</taxon>
        <taxon>Pterygota</taxon>
        <taxon>Neoptera</taxon>
        <taxon>Endopterygota</taxon>
        <taxon>Hymenoptera</taxon>
        <taxon>Apocrita</taxon>
        <taxon>Proctotrupomorpha</taxon>
        <taxon>Chalcidoidea</taxon>
        <taxon>Agaonidae</taxon>
        <taxon>Agaoninae</taxon>
        <taxon>Ceratosolen</taxon>
    </lineage>
</organism>
<feature type="region of interest" description="Disordered" evidence="8">
    <location>
        <begin position="249"/>
        <end position="270"/>
    </location>
</feature>
<dbReference type="SUPFAM" id="SSF49472">
    <property type="entry name" value="Transthyretin (synonym: prealbumin)"/>
    <property type="match status" value="1"/>
</dbReference>
<dbReference type="PANTHER" id="PTHR10395:SF7">
    <property type="entry name" value="5-HYDROXYISOURATE HYDROLASE"/>
    <property type="match status" value="1"/>
</dbReference>
<comment type="subunit">
    <text evidence="4">Homotetramer.</text>
</comment>
<protein>
    <recommendedName>
        <fullName evidence="5">hydroxyisourate hydrolase</fullName>
        <ecNumber evidence="5">3.5.2.17</ecNumber>
    </recommendedName>
</protein>
<evidence type="ECO:0000256" key="3">
    <source>
        <dbReference type="ARBA" id="ARBA00009850"/>
    </source>
</evidence>
<dbReference type="PANTHER" id="PTHR10395">
    <property type="entry name" value="URICASE AND TRANSTHYRETIN-RELATED"/>
    <property type="match status" value="1"/>
</dbReference>
<dbReference type="PROSITE" id="PS00769">
    <property type="entry name" value="TRANSTHYRETIN_2"/>
    <property type="match status" value="1"/>
</dbReference>
<comment type="function">
    <text evidence="2">Catalyzes the hydrolysis of 5-hydroxyisourate (HIU) to 2-oxo-4-hydroxy-4-carboxy-5-ureidoimidazoline (OHCU).</text>
</comment>
<dbReference type="GeneID" id="105362272"/>
<evidence type="ECO:0000256" key="7">
    <source>
        <dbReference type="ARBA" id="ARBA00022801"/>
    </source>
</evidence>
<gene>
    <name evidence="11" type="primary">LOC105362272</name>
</gene>
<feature type="domain" description="Transthyretin/hydroxyisourate hydrolase" evidence="9">
    <location>
        <begin position="380"/>
        <end position="488"/>
    </location>
</feature>
<dbReference type="InterPro" id="IPR023419">
    <property type="entry name" value="Transthyretin_CS"/>
</dbReference>
<dbReference type="InterPro" id="IPR036817">
    <property type="entry name" value="Transthyretin/HIU_hydrolase_sf"/>
</dbReference>
<dbReference type="GO" id="GO:0033971">
    <property type="term" value="F:hydroxyisourate hydrolase activity"/>
    <property type="evidence" value="ECO:0007669"/>
    <property type="project" value="UniProtKB-EC"/>
</dbReference>
<sequence length="492" mass="56442">MEEDKAILDNVVLKVEVTPKVESNNTSEIVRLTPTGKISHAKTRVYTQRYRKEWEHMTDFKEWLTSVPYQATRAFCKFCQRNLHAHRLSLLKHMCTLKHQRAAIQYNKMQAVSSQQVEEISNDMNYVVERLDVDDYEDSNYDDTTYVQDGEEITIESEVQEEIVEETDTDTATPVKKIRLQKEQAEDTLAQAMSHVQSDYLTENNESIELQMVVEPNHDNDDEESKSYELIKYENLENSKNQFDIQKDLSNSSSIKNSSDDEIEKQLSNDEEIKNTISSLDTTNSVLPSDNSKKVYFFSTGGKSYTLVKSKLPQLILNQFNKNLTLFKTAKRDGKNTKDTIPEINITTASTSQESTNKNILSSNTSLMTTKSVLIKKPIVSTHVLETSKGVPVCGLQVSLYKLQDGRWTFIHESITTANGNCNNFLNSATNNLSTGRYKLHYDVEKYYAMRKIATIYPFIEIVFDIKDPNSSYHVPLLLSPFSYSTYKDSRR</sequence>
<evidence type="ECO:0000256" key="2">
    <source>
        <dbReference type="ARBA" id="ARBA00002704"/>
    </source>
</evidence>
<dbReference type="RefSeq" id="XP_011497971.1">
    <property type="nucleotide sequence ID" value="XM_011499669.1"/>
</dbReference>
<dbReference type="NCBIfam" id="TIGR02962">
    <property type="entry name" value="hdxy_isourate"/>
    <property type="match status" value="1"/>
</dbReference>
<accession>A0AAJ7DVJ8</accession>
<comment type="similarity">
    <text evidence="3">Belongs to the transthyretin family. 5-hydroxyisourate hydrolase subfamily.</text>
</comment>
<dbReference type="Proteomes" id="UP000695007">
    <property type="component" value="Unplaced"/>
</dbReference>
<dbReference type="AlphaFoldDB" id="A0AAJ7DVJ8"/>
<dbReference type="InterPro" id="IPR023416">
    <property type="entry name" value="Transthyretin/HIU_hydrolase_d"/>
</dbReference>
<name>A0AAJ7DVJ8_9HYME</name>
<dbReference type="KEGG" id="csol:105362272"/>
<dbReference type="EC" id="3.5.2.17" evidence="5"/>
<comment type="catalytic activity">
    <reaction evidence="1">
        <text>5-hydroxyisourate + H2O = 5-hydroxy-2-oxo-4-ureido-2,5-dihydro-1H-imidazole-5-carboxylate + H(+)</text>
        <dbReference type="Rhea" id="RHEA:23736"/>
        <dbReference type="ChEBI" id="CHEBI:15377"/>
        <dbReference type="ChEBI" id="CHEBI:15378"/>
        <dbReference type="ChEBI" id="CHEBI:18072"/>
        <dbReference type="ChEBI" id="CHEBI:58639"/>
        <dbReference type="EC" id="3.5.2.17"/>
    </reaction>
</comment>
<evidence type="ECO:0000313" key="10">
    <source>
        <dbReference type="Proteomes" id="UP000695007"/>
    </source>
</evidence>
<evidence type="ECO:0000259" key="9">
    <source>
        <dbReference type="Pfam" id="PF00576"/>
    </source>
</evidence>
<dbReference type="Pfam" id="PF00576">
    <property type="entry name" value="Transthyretin"/>
    <property type="match status" value="1"/>
</dbReference>
<dbReference type="GO" id="GO:0006144">
    <property type="term" value="P:purine nucleobase metabolic process"/>
    <property type="evidence" value="ECO:0007669"/>
    <property type="project" value="UniProtKB-KW"/>
</dbReference>
<evidence type="ECO:0000313" key="11">
    <source>
        <dbReference type="RefSeq" id="XP_011497971.1"/>
    </source>
</evidence>
<dbReference type="CDD" id="cd05822">
    <property type="entry name" value="TLP_HIUase"/>
    <property type="match status" value="1"/>
</dbReference>
<reference evidence="11" key="1">
    <citation type="submission" date="2025-08" db="UniProtKB">
        <authorList>
            <consortium name="RefSeq"/>
        </authorList>
    </citation>
    <scope>IDENTIFICATION</scope>
</reference>
<keyword evidence="6" id="KW-0659">Purine metabolism</keyword>
<evidence type="ECO:0000256" key="5">
    <source>
        <dbReference type="ARBA" id="ARBA00012609"/>
    </source>
</evidence>
<evidence type="ECO:0000256" key="8">
    <source>
        <dbReference type="SAM" id="MobiDB-lite"/>
    </source>
</evidence>
<dbReference type="Gene3D" id="2.60.40.180">
    <property type="entry name" value="Transthyretin/hydroxyisourate hydrolase domain"/>
    <property type="match status" value="1"/>
</dbReference>
<evidence type="ECO:0000256" key="1">
    <source>
        <dbReference type="ARBA" id="ARBA00001043"/>
    </source>
</evidence>
<keyword evidence="7" id="KW-0378">Hydrolase</keyword>
<proteinExistence type="inferred from homology"/>